<dbReference type="GO" id="GO:0015833">
    <property type="term" value="P:peptide transport"/>
    <property type="evidence" value="ECO:0007669"/>
    <property type="project" value="InterPro"/>
</dbReference>
<evidence type="ECO:0000256" key="5">
    <source>
        <dbReference type="ARBA" id="ARBA00022989"/>
    </source>
</evidence>
<feature type="domain" description="ABC transmembrane type-1" evidence="10">
    <location>
        <begin position="32"/>
        <end position="304"/>
    </location>
</feature>
<keyword evidence="6 8" id="KW-0472">Membrane</keyword>
<dbReference type="RefSeq" id="WP_272458624.1">
    <property type="nucleotide sequence ID" value="NZ_JAGTJJ010000007.1"/>
</dbReference>
<dbReference type="PROSITE" id="PS50929">
    <property type="entry name" value="ABC_TM1F"/>
    <property type="match status" value="1"/>
</dbReference>
<dbReference type="Pfam" id="PF00664">
    <property type="entry name" value="ABC_membrane"/>
    <property type="match status" value="1"/>
</dbReference>
<evidence type="ECO:0000256" key="8">
    <source>
        <dbReference type="SAM" id="Phobius"/>
    </source>
</evidence>
<dbReference type="Gene3D" id="1.20.1560.10">
    <property type="entry name" value="ABC transporter type 1, transmembrane domain"/>
    <property type="match status" value="1"/>
</dbReference>
<keyword evidence="2 8" id="KW-0812">Transmembrane</keyword>
<accession>A0A9X3X154</accession>
<comment type="subcellular location">
    <subcellularLocation>
        <location evidence="1">Cell membrane</location>
        <topology evidence="1">Multi-pass membrane protein</topology>
    </subcellularLocation>
</comment>
<dbReference type="SUPFAM" id="SSF90123">
    <property type="entry name" value="ABC transporter transmembrane region"/>
    <property type="match status" value="1"/>
</dbReference>
<proteinExistence type="predicted"/>
<keyword evidence="3" id="KW-0547">Nucleotide-binding</keyword>
<dbReference type="InterPro" id="IPR027417">
    <property type="entry name" value="P-loop_NTPase"/>
</dbReference>
<evidence type="ECO:0000313" key="12">
    <source>
        <dbReference type="Proteomes" id="UP001151081"/>
    </source>
</evidence>
<dbReference type="PROSITE" id="PS50893">
    <property type="entry name" value="ABC_TRANSPORTER_2"/>
    <property type="match status" value="1"/>
</dbReference>
<evidence type="ECO:0000256" key="7">
    <source>
        <dbReference type="SAM" id="MobiDB-lite"/>
    </source>
</evidence>
<feature type="domain" description="ABC transporter" evidence="9">
    <location>
        <begin position="342"/>
        <end position="570"/>
    </location>
</feature>
<keyword evidence="5 8" id="KW-1133">Transmembrane helix</keyword>
<sequence length="575" mass="63323">MRTRVTGIGGSPAGTNVIGFIFREAADERPKLLIAATGAGISNTLVVTLVGFVAQSPDDVGIEIFLLFALAVVVYVFGARYVFHRMTDIVEEILFRLKSRIVEKIERAELAGLERLGTAEIYDRITENATLISNAAGVVTNVMQQILIFVFAVLYVAWLSLPAFVLVAFLVAVGLTLYFTRSEGMTPLLRELARTRIAFLDSLTDLLRGFKETKLGRARSVEIRADIDATSASLRDVSRKANHLFDENFILVGCTQFALLGALVFVLPRHVTIEGATLSKLVTAAMFLWGPLQAAVSGYPAYVRSNHAVKDILALEEKLDAAADAARVEQAEDPWKGKPGVIAMRDVEYAYAGTNGDASFRIGPIDLSIEPGEIVFIVGGNGSGKSTLLKVLTGLYPATAGVLRAGDERVRPENVASYRETISAIFSDFHLFSRVYGLLGVDEAHVRRLLVEMQLEGKTDFQKDRFTKRELSTGQRKRLAMIVALLEDRPICVFDEWAADQDPEFRKHFYDELLPSLKRRGKTVIAVSHDDRYFHCADRVVTMDYGKIRTIEHAAPAPSRSSIPSSNESTSEARS</sequence>
<dbReference type="NCBIfam" id="TIGR01194">
    <property type="entry name" value="cyc_pep_trnsptr"/>
    <property type="match status" value="1"/>
</dbReference>
<dbReference type="PANTHER" id="PTHR24221:SF653">
    <property type="entry name" value="TRANSPORT ATP-BINDING PROTEIN CYDC"/>
    <property type="match status" value="1"/>
</dbReference>
<dbReference type="InterPro" id="IPR039421">
    <property type="entry name" value="Type_1_exporter"/>
</dbReference>
<name>A0A9X3X154_9BACT</name>
<dbReference type="GO" id="GO:0005524">
    <property type="term" value="F:ATP binding"/>
    <property type="evidence" value="ECO:0007669"/>
    <property type="project" value="UniProtKB-KW"/>
</dbReference>
<dbReference type="Proteomes" id="UP001151081">
    <property type="component" value="Unassembled WGS sequence"/>
</dbReference>
<dbReference type="GO" id="GO:0034040">
    <property type="term" value="F:ATPase-coupled lipid transmembrane transporter activity"/>
    <property type="evidence" value="ECO:0007669"/>
    <property type="project" value="TreeGrafter"/>
</dbReference>
<dbReference type="Gene3D" id="3.40.50.300">
    <property type="entry name" value="P-loop containing nucleotide triphosphate hydrolases"/>
    <property type="match status" value="1"/>
</dbReference>
<evidence type="ECO:0000256" key="1">
    <source>
        <dbReference type="ARBA" id="ARBA00004651"/>
    </source>
</evidence>
<dbReference type="EMBL" id="JAGTJJ010000007">
    <property type="protein sequence ID" value="MDC3982197.1"/>
    <property type="molecule type" value="Genomic_DNA"/>
</dbReference>
<dbReference type="GO" id="GO:0016887">
    <property type="term" value="F:ATP hydrolysis activity"/>
    <property type="evidence" value="ECO:0007669"/>
    <property type="project" value="InterPro"/>
</dbReference>
<gene>
    <name evidence="11" type="ORF">KEG57_16885</name>
</gene>
<dbReference type="AlphaFoldDB" id="A0A9X3X154"/>
<dbReference type="InterPro" id="IPR003593">
    <property type="entry name" value="AAA+_ATPase"/>
</dbReference>
<evidence type="ECO:0000256" key="2">
    <source>
        <dbReference type="ARBA" id="ARBA00022692"/>
    </source>
</evidence>
<feature type="transmembrane region" description="Helical" evidence="8">
    <location>
        <begin position="60"/>
        <end position="83"/>
    </location>
</feature>
<dbReference type="GO" id="GO:1904680">
    <property type="term" value="F:peptide transmembrane transporter activity"/>
    <property type="evidence" value="ECO:0007669"/>
    <property type="project" value="InterPro"/>
</dbReference>
<comment type="caution">
    <text evidence="11">The sequence shown here is derived from an EMBL/GenBank/DDBJ whole genome shotgun (WGS) entry which is preliminary data.</text>
</comment>
<protein>
    <submittedName>
        <fullName evidence="11">Cyclic peptide export ABC transporter</fullName>
    </submittedName>
</protein>
<dbReference type="GO" id="GO:0140359">
    <property type="term" value="F:ABC-type transporter activity"/>
    <property type="evidence" value="ECO:0007669"/>
    <property type="project" value="InterPro"/>
</dbReference>
<feature type="transmembrane region" description="Helical" evidence="8">
    <location>
        <begin position="249"/>
        <end position="267"/>
    </location>
</feature>
<keyword evidence="4" id="KW-0067">ATP-binding</keyword>
<evidence type="ECO:0000259" key="10">
    <source>
        <dbReference type="PROSITE" id="PS50929"/>
    </source>
</evidence>
<evidence type="ECO:0000259" key="9">
    <source>
        <dbReference type="PROSITE" id="PS50893"/>
    </source>
</evidence>
<dbReference type="InterPro" id="IPR011527">
    <property type="entry name" value="ABC1_TM_dom"/>
</dbReference>
<reference evidence="11 12" key="1">
    <citation type="submission" date="2021-04" db="EMBL/GenBank/DDBJ databases">
        <title>Genome analysis of Polyangium sp.</title>
        <authorList>
            <person name="Li Y."/>
            <person name="Wang J."/>
        </authorList>
    </citation>
    <scope>NUCLEOTIDE SEQUENCE [LARGE SCALE GENOMIC DNA]</scope>
    <source>
        <strain evidence="11 12">SDU14</strain>
    </source>
</reference>
<dbReference type="InterPro" id="IPR036640">
    <property type="entry name" value="ABC1_TM_sf"/>
</dbReference>
<feature type="region of interest" description="Disordered" evidence="7">
    <location>
        <begin position="555"/>
        <end position="575"/>
    </location>
</feature>
<evidence type="ECO:0000256" key="4">
    <source>
        <dbReference type="ARBA" id="ARBA00022840"/>
    </source>
</evidence>
<evidence type="ECO:0000256" key="3">
    <source>
        <dbReference type="ARBA" id="ARBA00022741"/>
    </source>
</evidence>
<dbReference type="Pfam" id="PF00005">
    <property type="entry name" value="ABC_tran"/>
    <property type="match status" value="1"/>
</dbReference>
<dbReference type="GO" id="GO:0005886">
    <property type="term" value="C:plasma membrane"/>
    <property type="evidence" value="ECO:0007669"/>
    <property type="project" value="UniProtKB-SubCell"/>
</dbReference>
<keyword evidence="12" id="KW-1185">Reference proteome</keyword>
<feature type="transmembrane region" description="Helical" evidence="8">
    <location>
        <begin position="131"/>
        <end position="155"/>
    </location>
</feature>
<organism evidence="11 12">
    <name type="scientific">Polyangium jinanense</name>
    <dbReference type="NCBI Taxonomy" id="2829994"/>
    <lineage>
        <taxon>Bacteria</taxon>
        <taxon>Pseudomonadati</taxon>
        <taxon>Myxococcota</taxon>
        <taxon>Polyangia</taxon>
        <taxon>Polyangiales</taxon>
        <taxon>Polyangiaceae</taxon>
        <taxon>Polyangium</taxon>
    </lineage>
</organism>
<dbReference type="InterPro" id="IPR005898">
    <property type="entry name" value="Cyc_pep_transpt_SyrD/YojI"/>
</dbReference>
<dbReference type="SMART" id="SM00382">
    <property type="entry name" value="AAA"/>
    <property type="match status" value="1"/>
</dbReference>
<dbReference type="CDD" id="cd03228">
    <property type="entry name" value="ABCC_MRP_Like"/>
    <property type="match status" value="1"/>
</dbReference>
<dbReference type="InterPro" id="IPR003439">
    <property type="entry name" value="ABC_transporter-like_ATP-bd"/>
</dbReference>
<dbReference type="PANTHER" id="PTHR24221">
    <property type="entry name" value="ATP-BINDING CASSETTE SUB-FAMILY B"/>
    <property type="match status" value="1"/>
</dbReference>
<feature type="transmembrane region" description="Helical" evidence="8">
    <location>
        <begin position="161"/>
        <end position="180"/>
    </location>
</feature>
<feature type="transmembrane region" description="Helical" evidence="8">
    <location>
        <begin position="32"/>
        <end position="54"/>
    </location>
</feature>
<evidence type="ECO:0000313" key="11">
    <source>
        <dbReference type="EMBL" id="MDC3982197.1"/>
    </source>
</evidence>
<dbReference type="SUPFAM" id="SSF52540">
    <property type="entry name" value="P-loop containing nucleoside triphosphate hydrolases"/>
    <property type="match status" value="1"/>
</dbReference>
<evidence type="ECO:0000256" key="6">
    <source>
        <dbReference type="ARBA" id="ARBA00023136"/>
    </source>
</evidence>